<comment type="caution">
    <text evidence="1">The sequence shown here is derived from an EMBL/GenBank/DDBJ whole genome shotgun (WGS) entry which is preliminary data.</text>
</comment>
<dbReference type="PANTHER" id="PTHR31300">
    <property type="entry name" value="LIPASE"/>
    <property type="match status" value="1"/>
</dbReference>
<evidence type="ECO:0000313" key="1">
    <source>
        <dbReference type="EMBL" id="GAV70279.1"/>
    </source>
</evidence>
<dbReference type="InterPro" id="IPR006873">
    <property type="entry name" value="DUF620"/>
</dbReference>
<gene>
    <name evidence="1" type="ORF">CFOL_v3_13777</name>
</gene>
<name>A0A1Q3BQW5_CEPFO</name>
<evidence type="ECO:0000313" key="2">
    <source>
        <dbReference type="Proteomes" id="UP000187406"/>
    </source>
</evidence>
<dbReference type="STRING" id="3775.A0A1Q3BQW5"/>
<dbReference type="Proteomes" id="UP000187406">
    <property type="component" value="Unassembled WGS sequence"/>
</dbReference>
<sequence length="373" mass="41833">MRKWCPNYDKEDALDTVLEVPIPEEMFTNMGSNAAHRWQNMCALMRAQISGDKSMHLQSKSNNEFMALLKLVGSPLIPFQVQMDQGLRRPIKDCSIEASTAKYIVQQYVAATGGPAALNAMNSMYAVGQVKMQASEMHPGDDSVHAKGKSEVGGFVLWQKNPDLWYLELVVAGFKVSAGSDGKLAWNQSSSQPSHAIRGPPRPLRRLFQGLDPRCTANLFSDAVCIGEQKINNEDCFTLKLETPSNILKAQSASHTEITHHTIWGYFSQRTGVLVKFVDTKLVRMKHIKGHGVFWETSTESIIEDYRYIEGINVAHSGKTVTTLHRYGGSLNHKRKIEEFWRIEEVDFNINGLSMDCFLPPADLKREQEGGDQ</sequence>
<dbReference type="PANTHER" id="PTHR31300:SF25">
    <property type="entry name" value="DUF620 FAMILY PROTEIN (DUF620)"/>
    <property type="match status" value="1"/>
</dbReference>
<dbReference type="OrthoDB" id="1065010at2759"/>
<keyword evidence="2" id="KW-1185">Reference proteome</keyword>
<reference evidence="2" key="1">
    <citation type="submission" date="2016-04" db="EMBL/GenBank/DDBJ databases">
        <title>Cephalotus genome sequencing.</title>
        <authorList>
            <person name="Fukushima K."/>
            <person name="Hasebe M."/>
            <person name="Fang X."/>
        </authorList>
    </citation>
    <scope>NUCLEOTIDE SEQUENCE [LARGE SCALE GENOMIC DNA]</scope>
    <source>
        <strain evidence="2">cv. St1</strain>
    </source>
</reference>
<accession>A0A1Q3BQW5</accession>
<proteinExistence type="predicted"/>
<dbReference type="EMBL" id="BDDD01000794">
    <property type="protein sequence ID" value="GAV70279.1"/>
    <property type="molecule type" value="Genomic_DNA"/>
</dbReference>
<protein>
    <submittedName>
        <fullName evidence="1">DUF620 domain-containing protein</fullName>
    </submittedName>
</protein>
<dbReference type="AlphaFoldDB" id="A0A1Q3BQW5"/>
<organism evidence="1 2">
    <name type="scientific">Cephalotus follicularis</name>
    <name type="common">Albany pitcher plant</name>
    <dbReference type="NCBI Taxonomy" id="3775"/>
    <lineage>
        <taxon>Eukaryota</taxon>
        <taxon>Viridiplantae</taxon>
        <taxon>Streptophyta</taxon>
        <taxon>Embryophyta</taxon>
        <taxon>Tracheophyta</taxon>
        <taxon>Spermatophyta</taxon>
        <taxon>Magnoliopsida</taxon>
        <taxon>eudicotyledons</taxon>
        <taxon>Gunneridae</taxon>
        <taxon>Pentapetalae</taxon>
        <taxon>rosids</taxon>
        <taxon>fabids</taxon>
        <taxon>Oxalidales</taxon>
        <taxon>Cephalotaceae</taxon>
        <taxon>Cephalotus</taxon>
    </lineage>
</organism>
<dbReference type="Pfam" id="PF04788">
    <property type="entry name" value="DUF620"/>
    <property type="match status" value="1"/>
</dbReference>
<dbReference type="InParanoid" id="A0A1Q3BQW5"/>